<feature type="compositionally biased region" description="Low complexity" evidence="1">
    <location>
        <begin position="386"/>
        <end position="430"/>
    </location>
</feature>
<dbReference type="Pfam" id="PF01968">
    <property type="entry name" value="Hydantoinase_A"/>
    <property type="match status" value="2"/>
</dbReference>
<dbReference type="RefSeq" id="WP_345563338.1">
    <property type="nucleotide sequence ID" value="NZ_BAABDQ010000007.1"/>
</dbReference>
<evidence type="ECO:0000259" key="3">
    <source>
        <dbReference type="Pfam" id="PF05378"/>
    </source>
</evidence>
<dbReference type="SUPFAM" id="SSF53067">
    <property type="entry name" value="Actin-like ATPase domain"/>
    <property type="match status" value="1"/>
</dbReference>
<evidence type="ECO:0000259" key="2">
    <source>
        <dbReference type="Pfam" id="PF01968"/>
    </source>
</evidence>
<dbReference type="InterPro" id="IPR002821">
    <property type="entry name" value="Hydantoinase_A"/>
</dbReference>
<dbReference type="InterPro" id="IPR008040">
    <property type="entry name" value="Hydant_A_N"/>
</dbReference>
<feature type="compositionally biased region" description="Low complexity" evidence="1">
    <location>
        <begin position="644"/>
        <end position="658"/>
    </location>
</feature>
<organism evidence="5 6">
    <name type="scientific">Nonomuraea rosea</name>
    <dbReference type="NCBI Taxonomy" id="638574"/>
    <lineage>
        <taxon>Bacteria</taxon>
        <taxon>Bacillati</taxon>
        <taxon>Actinomycetota</taxon>
        <taxon>Actinomycetes</taxon>
        <taxon>Streptosporangiales</taxon>
        <taxon>Streptosporangiaceae</taxon>
        <taxon>Nonomuraea</taxon>
    </lineage>
</organism>
<name>A0ABP6WPM0_9ACTN</name>
<dbReference type="PANTHER" id="PTHR11365">
    <property type="entry name" value="5-OXOPROLINASE RELATED"/>
    <property type="match status" value="1"/>
</dbReference>
<feature type="region of interest" description="Disordered" evidence="1">
    <location>
        <begin position="386"/>
        <end position="434"/>
    </location>
</feature>
<evidence type="ECO:0000256" key="1">
    <source>
        <dbReference type="SAM" id="MobiDB-lite"/>
    </source>
</evidence>
<reference evidence="6" key="1">
    <citation type="journal article" date="2019" name="Int. J. Syst. Evol. Microbiol.">
        <title>The Global Catalogue of Microorganisms (GCM) 10K type strain sequencing project: providing services to taxonomists for standard genome sequencing and annotation.</title>
        <authorList>
            <consortium name="The Broad Institute Genomics Platform"/>
            <consortium name="The Broad Institute Genome Sequencing Center for Infectious Disease"/>
            <person name="Wu L."/>
            <person name="Ma J."/>
        </authorList>
    </citation>
    <scope>NUCLEOTIDE SEQUENCE [LARGE SCALE GENOMIC DNA]</scope>
    <source>
        <strain evidence="6">JCM 17326</strain>
    </source>
</reference>
<protein>
    <submittedName>
        <fullName evidence="5">Hydantoinase/oxoprolinase family protein</fullName>
    </submittedName>
</protein>
<dbReference type="EMBL" id="BAABDQ010000007">
    <property type="protein sequence ID" value="GAA3553779.1"/>
    <property type="molecule type" value="Genomic_DNA"/>
</dbReference>
<feature type="domain" description="Hydantoinase/oxoprolinase N-terminal" evidence="3">
    <location>
        <begin position="5"/>
        <end position="181"/>
    </location>
</feature>
<feature type="domain" description="Hydantoinase A/oxoprolinase" evidence="2">
    <location>
        <begin position="435"/>
        <end position="539"/>
    </location>
</feature>
<keyword evidence="6" id="KW-1185">Reference proteome</keyword>
<comment type="caution">
    <text evidence="5">The sequence shown here is derived from an EMBL/GenBank/DDBJ whole genome shotgun (WGS) entry which is preliminary data.</text>
</comment>
<proteinExistence type="predicted"/>
<accession>A0ABP6WPM0</accession>
<dbReference type="InterPro" id="IPR049517">
    <property type="entry name" value="ACX-like_C"/>
</dbReference>
<evidence type="ECO:0000313" key="6">
    <source>
        <dbReference type="Proteomes" id="UP001500630"/>
    </source>
</evidence>
<dbReference type="PANTHER" id="PTHR11365:SF23">
    <property type="entry name" value="HYPOTHETICAL 5-OXOPROLINASE (EUROFUNG)-RELATED"/>
    <property type="match status" value="1"/>
</dbReference>
<dbReference type="InterPro" id="IPR043129">
    <property type="entry name" value="ATPase_NBD"/>
</dbReference>
<feature type="region of interest" description="Disordered" evidence="1">
    <location>
        <begin position="633"/>
        <end position="658"/>
    </location>
</feature>
<dbReference type="InterPro" id="IPR045079">
    <property type="entry name" value="Oxoprolinase-like"/>
</dbReference>
<evidence type="ECO:0000313" key="5">
    <source>
        <dbReference type="EMBL" id="GAA3553779.1"/>
    </source>
</evidence>
<feature type="domain" description="Hydantoinase A/oxoprolinase" evidence="2">
    <location>
        <begin position="200"/>
        <end position="390"/>
    </location>
</feature>
<dbReference type="Pfam" id="PF05378">
    <property type="entry name" value="Hydant_A_N"/>
    <property type="match status" value="1"/>
</dbReference>
<sequence>MGYAIGVDVGGTFTDVVLRDTSGAISVAKCLSTPYDPIAGIVSGVTRALGGRDPAQVTRVVHATTLATNAVLERKGPRVAYVTTQGFRAAIPLGRYARVEEDRYDLRFTPPPPPVAPGDCFEVVERVTARGAVLTPLDHDSVRRAAAEIVRRGISSAAVCLLHAYANPSHERQVAGILRESIGNVVISSEVWPEIREYERATTTIMSAYIGPLMASYLSQLRERLAAIGIDAPIHVMESSGGVISAELAARRAVATIESGPAAGVLAAAGAGFADVISFDMGGTTAKACVVRGGRPEITHEFHVGGKGSFGGRRAGTGVPIKTPAIDLAEVGAGGGSVAWLDPAGALRVGPHSSGASPGPACYGLGGSDPTVTDANLILGYLSPTLSTTPPSDPLSPALSPTSSSIPPSDPLSTASSSTSPSAPSSDPPSGWDSGGIALSAALAEKALDRLAGPLGVTREEAAYAVHEIVSASMASAVHVVTVQRGIDPRGFALVAFGGAGPMHAARVAERFGIGTVVVPEHCGVASAAGLLAGDLSTDRVLSRLDAPDPEGLFTALAAEAAADLGVSPEGPDVRVSRSADVRFKGQSHDLTVGWTPARHDLESRFRDRYAEVYGIRQSGEIELVSYRVRVTAPAAGPPPSTPRHPTSTAPTTPSRSTRAAYFPELGGYTEIPVHTRDTLDGDLPGPAVIEDAESTIVVPPSWTATLSATRAVHLTSQLSERVPWPMP</sequence>
<gene>
    <name evidence="5" type="ORF">GCM10022419_037680</name>
</gene>
<dbReference type="Pfam" id="PF19278">
    <property type="entry name" value="Hydant_A_C"/>
    <property type="match status" value="1"/>
</dbReference>
<feature type="domain" description="Acetophenone carboxylase-like C-terminal" evidence="4">
    <location>
        <begin position="574"/>
        <end position="716"/>
    </location>
</feature>
<evidence type="ECO:0000259" key="4">
    <source>
        <dbReference type="Pfam" id="PF19278"/>
    </source>
</evidence>
<dbReference type="Proteomes" id="UP001500630">
    <property type="component" value="Unassembled WGS sequence"/>
</dbReference>